<reference evidence="3 4" key="1">
    <citation type="submission" date="2018-02" db="EMBL/GenBank/DDBJ databases">
        <title>The genomes of Aspergillus section Nigri reveals drivers in fungal speciation.</title>
        <authorList>
            <consortium name="DOE Joint Genome Institute"/>
            <person name="Vesth T.C."/>
            <person name="Nybo J."/>
            <person name="Theobald S."/>
            <person name="Brandl J."/>
            <person name="Frisvad J.C."/>
            <person name="Nielsen K.F."/>
            <person name="Lyhne E.K."/>
            <person name="Kogle M.E."/>
            <person name="Kuo A."/>
            <person name="Riley R."/>
            <person name="Clum A."/>
            <person name="Nolan M."/>
            <person name="Lipzen A."/>
            <person name="Salamov A."/>
            <person name="Henrissat B."/>
            <person name="Wiebenga A."/>
            <person name="De vries R.P."/>
            <person name="Grigoriev I.V."/>
            <person name="Mortensen U.H."/>
            <person name="Andersen M.R."/>
            <person name="Baker S.E."/>
        </authorList>
    </citation>
    <scope>NUCLEOTIDE SEQUENCE [LARGE SCALE GENOMIC DNA]</scope>
    <source>
        <strain evidence="3 4">CBS 707.79</strain>
    </source>
</reference>
<gene>
    <name evidence="3" type="ORF">BO71DRAFT_451259</name>
</gene>
<dbReference type="Gene3D" id="3.40.50.720">
    <property type="entry name" value="NAD(P)-binding Rossmann-like Domain"/>
    <property type="match status" value="1"/>
</dbReference>
<keyword evidence="2" id="KW-0560">Oxidoreductase</keyword>
<dbReference type="AlphaFoldDB" id="A0A319D5H0"/>
<sequence>MPAIQQQTWFITGCSSGFGEQYLAHLRATGATILDLDITAPQAELNAKFRQAVDIYSGVDVLVNNAGYIQAGTVEESRQEEMQQCLDTNLHGPLNMTRAALPHLRSRGKGLLIYMSSQCGFYGEPALSSYCTSAIESLSKELAWLAPNIKPLLIEAGIFNTEVMNKINHVPHRVEFWRPLNDACRERSVGNYRNEPGNAEDLISKIIQIAKGVGIAKGREIPLWIPFGSDCLEVYREKINHLNTVVDDWEEVARSTNFPGHKGPMPRVPVQN</sequence>
<name>A0A319D5H0_9EURO</name>
<dbReference type="InterPro" id="IPR051911">
    <property type="entry name" value="SDR_oxidoreductase"/>
</dbReference>
<dbReference type="VEuPathDB" id="FungiDB:BO71DRAFT_451259"/>
<dbReference type="GO" id="GO:0016491">
    <property type="term" value="F:oxidoreductase activity"/>
    <property type="evidence" value="ECO:0007669"/>
    <property type="project" value="UniProtKB-KW"/>
</dbReference>
<keyword evidence="4" id="KW-1185">Reference proteome</keyword>
<evidence type="ECO:0000313" key="3">
    <source>
        <dbReference type="EMBL" id="PYH92656.1"/>
    </source>
</evidence>
<dbReference type="OrthoDB" id="1274115at2759"/>
<dbReference type="PANTHER" id="PTHR43976">
    <property type="entry name" value="SHORT CHAIN DEHYDROGENASE"/>
    <property type="match status" value="1"/>
</dbReference>
<protein>
    <submittedName>
        <fullName evidence="3">NAD(P)-binding protein</fullName>
    </submittedName>
</protein>
<dbReference type="PANTHER" id="PTHR43976:SF16">
    <property type="entry name" value="SHORT-CHAIN DEHYDROGENASE_REDUCTASE FAMILY PROTEIN"/>
    <property type="match status" value="1"/>
</dbReference>
<dbReference type="SUPFAM" id="SSF51735">
    <property type="entry name" value="NAD(P)-binding Rossmann-fold domains"/>
    <property type="match status" value="1"/>
</dbReference>
<evidence type="ECO:0000256" key="1">
    <source>
        <dbReference type="ARBA" id="ARBA00006484"/>
    </source>
</evidence>
<dbReference type="PRINTS" id="PR00081">
    <property type="entry name" value="GDHRDH"/>
</dbReference>
<dbReference type="STRING" id="1448320.A0A319D5H0"/>
<dbReference type="Proteomes" id="UP000247810">
    <property type="component" value="Unassembled WGS sequence"/>
</dbReference>
<organism evidence="3 4">
    <name type="scientific">Aspergillus ellipticus CBS 707.79</name>
    <dbReference type="NCBI Taxonomy" id="1448320"/>
    <lineage>
        <taxon>Eukaryota</taxon>
        <taxon>Fungi</taxon>
        <taxon>Dikarya</taxon>
        <taxon>Ascomycota</taxon>
        <taxon>Pezizomycotina</taxon>
        <taxon>Eurotiomycetes</taxon>
        <taxon>Eurotiomycetidae</taxon>
        <taxon>Eurotiales</taxon>
        <taxon>Aspergillaceae</taxon>
        <taxon>Aspergillus</taxon>
        <taxon>Aspergillus subgen. Circumdati</taxon>
    </lineage>
</organism>
<proteinExistence type="inferred from homology"/>
<evidence type="ECO:0000256" key="2">
    <source>
        <dbReference type="ARBA" id="ARBA00023002"/>
    </source>
</evidence>
<dbReference type="Pfam" id="PF00106">
    <property type="entry name" value="adh_short"/>
    <property type="match status" value="1"/>
</dbReference>
<comment type="similarity">
    <text evidence="1">Belongs to the short-chain dehydrogenases/reductases (SDR) family.</text>
</comment>
<dbReference type="InterPro" id="IPR036291">
    <property type="entry name" value="NAD(P)-bd_dom_sf"/>
</dbReference>
<evidence type="ECO:0000313" key="4">
    <source>
        <dbReference type="Proteomes" id="UP000247810"/>
    </source>
</evidence>
<dbReference type="EMBL" id="KZ825911">
    <property type="protein sequence ID" value="PYH92656.1"/>
    <property type="molecule type" value="Genomic_DNA"/>
</dbReference>
<accession>A0A319D5H0</accession>
<dbReference type="InterPro" id="IPR002347">
    <property type="entry name" value="SDR_fam"/>
</dbReference>